<evidence type="ECO:0000313" key="1">
    <source>
        <dbReference type="EMBL" id="EFQ30722.1"/>
    </source>
</evidence>
<accession>E3QIA7</accession>
<proteinExistence type="predicted"/>
<dbReference type="Proteomes" id="UP000008782">
    <property type="component" value="Unassembled WGS sequence"/>
</dbReference>
<dbReference type="Gene3D" id="2.120.10.30">
    <property type="entry name" value="TolB, C-terminal domain"/>
    <property type="match status" value="1"/>
</dbReference>
<dbReference type="HOGENOM" id="CLU_2922498_0_0_1"/>
<keyword evidence="2" id="KW-1185">Reference proteome</keyword>
<gene>
    <name evidence="1" type="ORF">GLRG_05866</name>
</gene>
<dbReference type="InterPro" id="IPR011042">
    <property type="entry name" value="6-blade_b-propeller_TolB-like"/>
</dbReference>
<evidence type="ECO:0000313" key="2">
    <source>
        <dbReference type="Proteomes" id="UP000008782"/>
    </source>
</evidence>
<dbReference type="VEuPathDB" id="FungiDB:GLRG_05866"/>
<dbReference type="GeneID" id="24411231"/>
<dbReference type="STRING" id="645133.E3QIA7"/>
<dbReference type="SUPFAM" id="SSF63829">
    <property type="entry name" value="Calcium-dependent phosphotriesterase"/>
    <property type="match status" value="1"/>
</dbReference>
<organism evidence="2">
    <name type="scientific">Colletotrichum graminicola (strain M1.001 / M2 / FGSC 10212)</name>
    <name type="common">Maize anthracnose fungus</name>
    <name type="synonym">Glomerella graminicola</name>
    <dbReference type="NCBI Taxonomy" id="645133"/>
    <lineage>
        <taxon>Eukaryota</taxon>
        <taxon>Fungi</taxon>
        <taxon>Dikarya</taxon>
        <taxon>Ascomycota</taxon>
        <taxon>Pezizomycotina</taxon>
        <taxon>Sordariomycetes</taxon>
        <taxon>Hypocreomycetidae</taxon>
        <taxon>Glomerellales</taxon>
        <taxon>Glomerellaceae</taxon>
        <taxon>Colletotrichum</taxon>
        <taxon>Colletotrichum graminicola species complex</taxon>
    </lineage>
</organism>
<reference evidence="2" key="1">
    <citation type="journal article" date="2012" name="Nat. Genet.">
        <title>Lifestyle transitions in plant pathogenic Colletotrichum fungi deciphered by genome and transcriptome analyses.</title>
        <authorList>
            <person name="O'Connell R.J."/>
            <person name="Thon M.R."/>
            <person name="Hacquard S."/>
            <person name="Amyotte S.G."/>
            <person name="Kleemann J."/>
            <person name="Torres M.F."/>
            <person name="Damm U."/>
            <person name="Buiate E.A."/>
            <person name="Epstein L."/>
            <person name="Alkan N."/>
            <person name="Altmueller J."/>
            <person name="Alvarado-Balderrama L."/>
            <person name="Bauser C.A."/>
            <person name="Becker C."/>
            <person name="Birren B.W."/>
            <person name="Chen Z."/>
            <person name="Choi J."/>
            <person name="Crouch J.A."/>
            <person name="Duvick J.P."/>
            <person name="Farman M.A."/>
            <person name="Gan P."/>
            <person name="Heiman D."/>
            <person name="Henrissat B."/>
            <person name="Howard R.J."/>
            <person name="Kabbage M."/>
            <person name="Koch C."/>
            <person name="Kracher B."/>
            <person name="Kubo Y."/>
            <person name="Law A.D."/>
            <person name="Lebrun M.-H."/>
            <person name="Lee Y.-H."/>
            <person name="Miyara I."/>
            <person name="Moore N."/>
            <person name="Neumann U."/>
            <person name="Nordstroem K."/>
            <person name="Panaccione D.G."/>
            <person name="Panstruga R."/>
            <person name="Place M."/>
            <person name="Proctor R.H."/>
            <person name="Prusky D."/>
            <person name="Rech G."/>
            <person name="Reinhardt R."/>
            <person name="Rollins J.A."/>
            <person name="Rounsley S."/>
            <person name="Schardl C.L."/>
            <person name="Schwartz D.C."/>
            <person name="Shenoy N."/>
            <person name="Shirasu K."/>
            <person name="Sikhakolli U.R."/>
            <person name="Stueber K."/>
            <person name="Sukno S.A."/>
            <person name="Sweigard J.A."/>
            <person name="Takano Y."/>
            <person name="Takahara H."/>
            <person name="Trail F."/>
            <person name="van der Does H.C."/>
            <person name="Voll L.M."/>
            <person name="Will I."/>
            <person name="Young S."/>
            <person name="Zeng Q."/>
            <person name="Zhang J."/>
            <person name="Zhou S."/>
            <person name="Dickman M.B."/>
            <person name="Schulze-Lefert P."/>
            <person name="Ver Loren van Themaat E."/>
            <person name="Ma L.-J."/>
            <person name="Vaillancourt L.J."/>
        </authorList>
    </citation>
    <scope>NUCLEOTIDE SEQUENCE [LARGE SCALE GENOMIC DNA]</scope>
    <source>
        <strain evidence="2">M1.001 / M2 / FGSC 10212</strain>
    </source>
</reference>
<dbReference type="EMBL" id="GG697350">
    <property type="protein sequence ID" value="EFQ30722.1"/>
    <property type="molecule type" value="Genomic_DNA"/>
</dbReference>
<sequence length="61" mass="6859">MNFYPVPPTIKAELHVRVPDHLRSHLPRRPVADEDGNLFIVDVPYGRILKISPSKEVSVAA</sequence>
<protein>
    <submittedName>
        <fullName evidence="1">Gluconolactonase convert D-glucono-1</fullName>
    </submittedName>
</protein>
<dbReference type="OrthoDB" id="423498at2759"/>
<name>E3QIA7_COLGM</name>
<dbReference type="AlphaFoldDB" id="E3QIA7"/>
<dbReference type="RefSeq" id="XP_008094742.1">
    <property type="nucleotide sequence ID" value="XM_008096551.1"/>
</dbReference>